<keyword evidence="4 9" id="KW-0521">NADP</keyword>
<comment type="subunit">
    <text evidence="8">Homodimer.</text>
</comment>
<dbReference type="EC" id="1.8.1.9" evidence="8"/>
<dbReference type="InterPro" id="IPR023753">
    <property type="entry name" value="FAD/NAD-binding_dom"/>
</dbReference>
<dbReference type="InterPro" id="IPR008255">
    <property type="entry name" value="Pyr_nucl-diS_OxRdtase_2_AS"/>
</dbReference>
<dbReference type="SUPFAM" id="SSF51905">
    <property type="entry name" value="FAD/NAD(P)-binding domain"/>
    <property type="match status" value="1"/>
</dbReference>
<dbReference type="VEuPathDB" id="FungiDB:SeMB42_g04511"/>
<dbReference type="InterPro" id="IPR050097">
    <property type="entry name" value="Ferredoxin-NADP_redctase_2"/>
</dbReference>
<dbReference type="GO" id="GO:0005737">
    <property type="term" value="C:cytoplasm"/>
    <property type="evidence" value="ECO:0007669"/>
    <property type="project" value="InterPro"/>
</dbReference>
<dbReference type="InterPro" id="IPR005982">
    <property type="entry name" value="Thioredox_Rdtase"/>
</dbReference>
<organism evidence="11 12">
    <name type="scientific">Synchytrium endobioticum</name>
    <dbReference type="NCBI Taxonomy" id="286115"/>
    <lineage>
        <taxon>Eukaryota</taxon>
        <taxon>Fungi</taxon>
        <taxon>Fungi incertae sedis</taxon>
        <taxon>Chytridiomycota</taxon>
        <taxon>Chytridiomycota incertae sedis</taxon>
        <taxon>Chytridiomycetes</taxon>
        <taxon>Synchytriales</taxon>
        <taxon>Synchytriaceae</taxon>
        <taxon>Synchytrium</taxon>
    </lineage>
</organism>
<dbReference type="STRING" id="286115.A0A507CY30"/>
<dbReference type="GO" id="GO:0004791">
    <property type="term" value="F:thioredoxin-disulfide reductase (NADPH) activity"/>
    <property type="evidence" value="ECO:0007669"/>
    <property type="project" value="UniProtKB-UniRule"/>
</dbReference>
<evidence type="ECO:0000256" key="8">
    <source>
        <dbReference type="RuleBase" id="RU003880"/>
    </source>
</evidence>
<keyword evidence="7 8" id="KW-0676">Redox-active center</keyword>
<evidence type="ECO:0000256" key="3">
    <source>
        <dbReference type="ARBA" id="ARBA00022827"/>
    </source>
</evidence>
<evidence type="ECO:0000256" key="7">
    <source>
        <dbReference type="ARBA" id="ARBA00023284"/>
    </source>
</evidence>
<dbReference type="PANTHER" id="PTHR48105">
    <property type="entry name" value="THIOREDOXIN REDUCTASE 1-RELATED-RELATED"/>
    <property type="match status" value="1"/>
</dbReference>
<dbReference type="PRINTS" id="PR00469">
    <property type="entry name" value="PNDRDTASEII"/>
</dbReference>
<comment type="cofactor">
    <cofactor evidence="9">
        <name>FAD</name>
        <dbReference type="ChEBI" id="CHEBI:57692"/>
    </cofactor>
    <text evidence="9">Binds 1 FAD per subunit.</text>
</comment>
<evidence type="ECO:0000256" key="9">
    <source>
        <dbReference type="RuleBase" id="RU003881"/>
    </source>
</evidence>
<evidence type="ECO:0000256" key="5">
    <source>
        <dbReference type="ARBA" id="ARBA00023002"/>
    </source>
</evidence>
<keyword evidence="12" id="KW-1185">Reference proteome</keyword>
<comment type="catalytic activity">
    <reaction evidence="8">
        <text>[thioredoxin]-dithiol + NADP(+) = [thioredoxin]-disulfide + NADPH + H(+)</text>
        <dbReference type="Rhea" id="RHEA:20345"/>
        <dbReference type="Rhea" id="RHEA-COMP:10698"/>
        <dbReference type="Rhea" id="RHEA-COMP:10700"/>
        <dbReference type="ChEBI" id="CHEBI:15378"/>
        <dbReference type="ChEBI" id="CHEBI:29950"/>
        <dbReference type="ChEBI" id="CHEBI:50058"/>
        <dbReference type="ChEBI" id="CHEBI:57783"/>
        <dbReference type="ChEBI" id="CHEBI:58349"/>
        <dbReference type="EC" id="1.8.1.9"/>
    </reaction>
</comment>
<comment type="caution">
    <text evidence="11">The sequence shown here is derived from an EMBL/GenBank/DDBJ whole genome shotgun (WGS) entry which is preliminary data.</text>
</comment>
<protein>
    <recommendedName>
        <fullName evidence="8">Thioredoxin reductase</fullName>
        <ecNumber evidence="8">1.8.1.9</ecNumber>
    </recommendedName>
</protein>
<evidence type="ECO:0000313" key="12">
    <source>
        <dbReference type="Proteomes" id="UP000317494"/>
    </source>
</evidence>
<dbReference type="PRINTS" id="PR00368">
    <property type="entry name" value="FADPNR"/>
</dbReference>
<dbReference type="PROSITE" id="PS00573">
    <property type="entry name" value="PYRIDINE_REDOX_2"/>
    <property type="match status" value="1"/>
</dbReference>
<keyword evidence="5 8" id="KW-0560">Oxidoreductase</keyword>
<dbReference type="NCBIfam" id="TIGR01292">
    <property type="entry name" value="TRX_reduct"/>
    <property type="match status" value="1"/>
</dbReference>
<dbReference type="EMBL" id="QEAN01000184">
    <property type="protein sequence ID" value="TPX43961.1"/>
    <property type="molecule type" value="Genomic_DNA"/>
</dbReference>
<proteinExistence type="inferred from homology"/>
<dbReference type="InterPro" id="IPR036188">
    <property type="entry name" value="FAD/NAD-bd_sf"/>
</dbReference>
<dbReference type="GO" id="GO:0019430">
    <property type="term" value="P:removal of superoxide radicals"/>
    <property type="evidence" value="ECO:0007669"/>
    <property type="project" value="UniProtKB-UniRule"/>
</dbReference>
<dbReference type="AlphaFoldDB" id="A0A507CY30"/>
<keyword evidence="6" id="KW-1015">Disulfide bond</keyword>
<dbReference type="Proteomes" id="UP000317494">
    <property type="component" value="Unassembled WGS sequence"/>
</dbReference>
<comment type="similarity">
    <text evidence="1 8">Belongs to the class-II pyridine nucleotide-disulfide oxidoreductase family.</text>
</comment>
<dbReference type="FunFam" id="3.50.50.60:FF:000064">
    <property type="entry name" value="Thioredoxin reductase"/>
    <property type="match status" value="1"/>
</dbReference>
<gene>
    <name evidence="11" type="ORF">SeMB42_g04511</name>
</gene>
<evidence type="ECO:0000259" key="10">
    <source>
        <dbReference type="Pfam" id="PF07992"/>
    </source>
</evidence>
<evidence type="ECO:0000256" key="6">
    <source>
        <dbReference type="ARBA" id="ARBA00023157"/>
    </source>
</evidence>
<dbReference type="Pfam" id="PF07992">
    <property type="entry name" value="Pyr_redox_2"/>
    <property type="match status" value="1"/>
</dbReference>
<sequence length="438" mass="47063">MCELLNNTTCDTHRCGSIPNIKSNILSPEYGCDLAMFSRLFLTPFVSRICTFTSNSTTGPSTPLLSTPLQRATAIALHLSGNTRRAQAFFGMSTLNLLSASPEDGANVSNGTDDIHNVVILGSGPAGHTAAIYLARANLKPVMYEGFLAGGVAAGGQLTTTTEVENYPGFPKGVSGPEMMEAFREQSLKFSTTIHTLTISKVDLSKRPFKLWVESKEDETPILAKSIVIATGATARRMHLPGEETYWQQGISACAVCDGAVPIFRKKPLAVVGGGDSACEEATFLTKYGSKVYLLVRRDQLRASKVMADRVKSNPKIEILWNKIPIEAKGDGKLLKALTIQDTQTKDERNLNVNGLFYAIGHSPNTAILKGIDGKSQVELDSDGYIRVQAGTSYTNVEGVFAAGDVQDKRYRQAVTAAGSGCMAALDCERWLSAAGVH</sequence>
<feature type="domain" description="FAD/NAD(P)-binding" evidence="10">
    <location>
        <begin position="117"/>
        <end position="421"/>
    </location>
</feature>
<evidence type="ECO:0000256" key="1">
    <source>
        <dbReference type="ARBA" id="ARBA00009333"/>
    </source>
</evidence>
<dbReference type="Gene3D" id="3.50.50.60">
    <property type="entry name" value="FAD/NAD(P)-binding domain"/>
    <property type="match status" value="2"/>
</dbReference>
<evidence type="ECO:0000256" key="2">
    <source>
        <dbReference type="ARBA" id="ARBA00022630"/>
    </source>
</evidence>
<evidence type="ECO:0000256" key="4">
    <source>
        <dbReference type="ARBA" id="ARBA00022857"/>
    </source>
</evidence>
<keyword evidence="2 8" id="KW-0285">Flavoprotein</keyword>
<evidence type="ECO:0000313" key="11">
    <source>
        <dbReference type="EMBL" id="TPX43961.1"/>
    </source>
</evidence>
<keyword evidence="3 8" id="KW-0274">FAD</keyword>
<reference evidence="11 12" key="1">
    <citation type="journal article" date="2019" name="Sci. Rep.">
        <title>Comparative genomics of chytrid fungi reveal insights into the obligate biotrophic and pathogenic lifestyle of Synchytrium endobioticum.</title>
        <authorList>
            <person name="van de Vossenberg B.T.L.H."/>
            <person name="Warris S."/>
            <person name="Nguyen H.D.T."/>
            <person name="van Gent-Pelzer M.P.E."/>
            <person name="Joly D.L."/>
            <person name="van de Geest H.C."/>
            <person name="Bonants P.J.M."/>
            <person name="Smith D.S."/>
            <person name="Levesque C.A."/>
            <person name="van der Lee T.A.J."/>
        </authorList>
    </citation>
    <scope>NUCLEOTIDE SEQUENCE [LARGE SCALE GENOMIC DNA]</scope>
    <source>
        <strain evidence="11 12">MB42</strain>
    </source>
</reference>
<name>A0A507CY30_9FUNG</name>
<accession>A0A507CY30</accession>